<dbReference type="SUPFAM" id="SSF111331">
    <property type="entry name" value="NAD kinase/diacylglycerol kinase-like"/>
    <property type="match status" value="1"/>
</dbReference>
<feature type="domain" description="PH" evidence="7">
    <location>
        <begin position="12"/>
        <end position="111"/>
    </location>
</feature>
<dbReference type="GO" id="GO:0005524">
    <property type="term" value="F:ATP binding"/>
    <property type="evidence" value="ECO:0007669"/>
    <property type="project" value="UniProtKB-KW"/>
</dbReference>
<dbReference type="GO" id="GO:0004143">
    <property type="term" value="F:ATP-dependent diacylglycerol kinase activity"/>
    <property type="evidence" value="ECO:0007669"/>
    <property type="project" value="UniProtKB-EC"/>
</dbReference>
<keyword evidence="5 6" id="KW-0067">ATP-binding</keyword>
<feature type="domain" description="DAGKc" evidence="8">
    <location>
        <begin position="121"/>
        <end position="268"/>
    </location>
</feature>
<name>A0A7S0HDS2_9CRYP</name>
<dbReference type="InterPro" id="IPR017438">
    <property type="entry name" value="ATP-NAD_kinase_N"/>
</dbReference>
<dbReference type="Gene3D" id="2.60.200.40">
    <property type="match status" value="1"/>
</dbReference>
<evidence type="ECO:0000256" key="4">
    <source>
        <dbReference type="ARBA" id="ARBA00022777"/>
    </source>
</evidence>
<evidence type="ECO:0000256" key="1">
    <source>
        <dbReference type="ARBA" id="ARBA00009280"/>
    </source>
</evidence>
<dbReference type="GO" id="GO:0016020">
    <property type="term" value="C:membrane"/>
    <property type="evidence" value="ECO:0007669"/>
    <property type="project" value="TreeGrafter"/>
</dbReference>
<organism evidence="9">
    <name type="scientific">Hanusia phi</name>
    <dbReference type="NCBI Taxonomy" id="3032"/>
    <lineage>
        <taxon>Eukaryota</taxon>
        <taxon>Cryptophyceae</taxon>
        <taxon>Pyrenomonadales</taxon>
        <taxon>Geminigeraceae</taxon>
        <taxon>Hanusia</taxon>
    </lineage>
</organism>
<evidence type="ECO:0000256" key="6">
    <source>
        <dbReference type="RuleBase" id="RU361128"/>
    </source>
</evidence>
<dbReference type="GO" id="GO:0007200">
    <property type="term" value="P:phospholipase C-activating G protein-coupled receptor signaling pathway"/>
    <property type="evidence" value="ECO:0007669"/>
    <property type="project" value="InterPro"/>
</dbReference>
<dbReference type="SMART" id="SM00233">
    <property type="entry name" value="PH"/>
    <property type="match status" value="1"/>
</dbReference>
<dbReference type="InterPro" id="IPR037607">
    <property type="entry name" value="DGK"/>
</dbReference>
<dbReference type="Gene3D" id="2.30.29.30">
    <property type="entry name" value="Pleckstrin-homology domain (PH domain)/Phosphotyrosine-binding domain (PTB)"/>
    <property type="match status" value="1"/>
</dbReference>
<keyword evidence="3 6" id="KW-0547">Nucleotide-binding</keyword>
<dbReference type="SMART" id="SM00045">
    <property type="entry name" value="DAGKa"/>
    <property type="match status" value="1"/>
</dbReference>
<keyword evidence="2 6" id="KW-0808">Transferase</keyword>
<dbReference type="InterPro" id="IPR000756">
    <property type="entry name" value="Diacylglycerol_kin_accessory"/>
</dbReference>
<evidence type="ECO:0000256" key="3">
    <source>
        <dbReference type="ARBA" id="ARBA00022741"/>
    </source>
</evidence>
<dbReference type="InterPro" id="IPR001849">
    <property type="entry name" value="PH_domain"/>
</dbReference>
<dbReference type="Pfam" id="PF00781">
    <property type="entry name" value="DAGK_cat"/>
    <property type="match status" value="1"/>
</dbReference>
<reference evidence="9" key="1">
    <citation type="submission" date="2021-01" db="EMBL/GenBank/DDBJ databases">
        <authorList>
            <person name="Corre E."/>
            <person name="Pelletier E."/>
            <person name="Niang G."/>
            <person name="Scheremetjew M."/>
            <person name="Finn R."/>
            <person name="Kale V."/>
            <person name="Holt S."/>
            <person name="Cochrane G."/>
            <person name="Meng A."/>
            <person name="Brown T."/>
            <person name="Cohen L."/>
        </authorList>
    </citation>
    <scope>NUCLEOTIDE SEQUENCE</scope>
    <source>
        <strain evidence="9">CCMP325</strain>
    </source>
</reference>
<evidence type="ECO:0000313" key="9">
    <source>
        <dbReference type="EMBL" id="CAD8480931.1"/>
    </source>
</evidence>
<dbReference type="EC" id="2.7.1.107" evidence="6"/>
<dbReference type="Pfam" id="PF00169">
    <property type="entry name" value="PH"/>
    <property type="match status" value="1"/>
</dbReference>
<sequence length="499" mass="54716">MNEFDMAEPKAAALKRGWMEKQHHNAMKSFERRWFELYGCELRYYEKDQSDVACRVINVKGNTFREGKKTAKRLEFLLETPNDSLAKSYKFGCDQENEYNEWKSALAEAAAFDRVTVAIAPQRPNIVALVNGKSGGKQGTKLIEKIKKHLGDANVVDIMSLAEAGKGIKGPFGALSMHANDGPNTRFLVCGGDGTVGWTLQDMEKLIQSGGINADIPIAVLPLGTGNDMARTLRCGGGYSGEKMLPILMKAAVGERKKLDRWKVCVTAESGEGEPFVREFLMCNYFSIGWDAVVARGFHVKRELSPNLFKNRIINKLWYLYFSFGNLVGNFDASKGVELEVDGKPVQIPKGIKSVAVINIPSFSGGADLWGKSSSGAFQKPKTDDGILEIVGTYNPLHLGFVIVKLRTAVRIAQGKVVTVKTKPCSEGGPKPGKGTCMQVDGEPYFLDHKGFHDDVNYKPEKNLKEGNVMVKVEISHHAVATLVESPEGGGCCTTPKVE</sequence>
<gene>
    <name evidence="9" type="ORF">HPHI1048_LOCUS8732</name>
</gene>
<dbReference type="CDD" id="cd00821">
    <property type="entry name" value="PH"/>
    <property type="match status" value="1"/>
</dbReference>
<dbReference type="PANTHER" id="PTHR11255">
    <property type="entry name" value="DIACYLGLYCEROL KINASE"/>
    <property type="match status" value="1"/>
</dbReference>
<dbReference type="PROSITE" id="PS50003">
    <property type="entry name" value="PH_DOMAIN"/>
    <property type="match status" value="1"/>
</dbReference>
<dbReference type="Gene3D" id="3.40.50.10330">
    <property type="entry name" value="Probable inorganic polyphosphate/atp-NAD kinase, domain 1"/>
    <property type="match status" value="1"/>
</dbReference>
<accession>A0A7S0HDS2</accession>
<protein>
    <recommendedName>
        <fullName evidence="6">Diacylglycerol kinase</fullName>
        <shortName evidence="6">DAG kinase</shortName>
        <ecNumber evidence="6">2.7.1.107</ecNumber>
    </recommendedName>
</protein>
<dbReference type="Pfam" id="PF00609">
    <property type="entry name" value="DAGK_acc"/>
    <property type="match status" value="1"/>
</dbReference>
<keyword evidence="4 6" id="KW-0418">Kinase</keyword>
<comment type="similarity">
    <text evidence="1 6">Belongs to the eukaryotic diacylglycerol kinase family.</text>
</comment>
<proteinExistence type="inferred from homology"/>
<dbReference type="InterPro" id="IPR001206">
    <property type="entry name" value="Diacylglycerol_kinase_cat_dom"/>
</dbReference>
<dbReference type="SMART" id="SM00046">
    <property type="entry name" value="DAGKc"/>
    <property type="match status" value="1"/>
</dbReference>
<evidence type="ECO:0000256" key="2">
    <source>
        <dbReference type="ARBA" id="ARBA00022679"/>
    </source>
</evidence>
<evidence type="ECO:0000259" key="8">
    <source>
        <dbReference type="PROSITE" id="PS50146"/>
    </source>
</evidence>
<evidence type="ECO:0000256" key="5">
    <source>
        <dbReference type="ARBA" id="ARBA00022840"/>
    </source>
</evidence>
<evidence type="ECO:0000259" key="7">
    <source>
        <dbReference type="PROSITE" id="PS50003"/>
    </source>
</evidence>
<comment type="catalytic activity">
    <reaction evidence="6">
        <text>a 1,2-diacyl-sn-glycerol + ATP = a 1,2-diacyl-sn-glycero-3-phosphate + ADP + H(+)</text>
        <dbReference type="Rhea" id="RHEA:10272"/>
        <dbReference type="ChEBI" id="CHEBI:15378"/>
        <dbReference type="ChEBI" id="CHEBI:17815"/>
        <dbReference type="ChEBI" id="CHEBI:30616"/>
        <dbReference type="ChEBI" id="CHEBI:58608"/>
        <dbReference type="ChEBI" id="CHEBI:456216"/>
        <dbReference type="EC" id="2.7.1.107"/>
    </reaction>
</comment>
<dbReference type="InterPro" id="IPR016064">
    <property type="entry name" value="NAD/diacylglycerol_kinase_sf"/>
</dbReference>
<dbReference type="EMBL" id="HBEO01012805">
    <property type="protein sequence ID" value="CAD8480931.1"/>
    <property type="molecule type" value="Transcribed_RNA"/>
</dbReference>
<dbReference type="AlphaFoldDB" id="A0A7S0HDS2"/>
<dbReference type="InterPro" id="IPR011993">
    <property type="entry name" value="PH-like_dom_sf"/>
</dbReference>
<dbReference type="SUPFAM" id="SSF50729">
    <property type="entry name" value="PH domain-like"/>
    <property type="match status" value="1"/>
</dbReference>
<dbReference type="PROSITE" id="PS50146">
    <property type="entry name" value="DAGK"/>
    <property type="match status" value="1"/>
</dbReference>